<dbReference type="NCBIfam" id="NF008730">
    <property type="entry name" value="PRK11750.1"/>
    <property type="match status" value="1"/>
</dbReference>
<comment type="cofactor">
    <cofactor evidence="2">
        <name>[3Fe-4S] cluster</name>
        <dbReference type="ChEBI" id="CHEBI:21137"/>
    </cofactor>
</comment>
<reference evidence="21" key="1">
    <citation type="submission" date="2023-05" db="EMBL/GenBank/DDBJ databases">
        <authorList>
            <person name="Huff M."/>
        </authorList>
    </citation>
    <scope>NUCLEOTIDE SEQUENCE</scope>
</reference>
<dbReference type="GO" id="GO:0046872">
    <property type="term" value="F:metal ion binding"/>
    <property type="evidence" value="ECO:0007669"/>
    <property type="project" value="UniProtKB-KW"/>
</dbReference>
<evidence type="ECO:0000256" key="8">
    <source>
        <dbReference type="ARBA" id="ARBA00022630"/>
    </source>
</evidence>
<dbReference type="Pfam" id="PF01645">
    <property type="entry name" value="Glu_synthase"/>
    <property type="match status" value="1"/>
</dbReference>
<dbReference type="SUPFAM" id="SSF69336">
    <property type="entry name" value="Alpha subunit of glutamate synthase, C-terminal domain"/>
    <property type="match status" value="1"/>
</dbReference>
<sequence length="1660" mass="180293">MSVQSVCQVVQSVKLFAGNGVGSSKDLVFVDFVGLCSGKKSKKACSSTRRRISVNGSTIQKSFIGPRKNWASSIKSVLDLERVNSASQQSSDLKPKVVNLKDILSERGACGVGFIANLDNKASHEIVKDALTALGCMEHRGGCGADNDSGDGSGLMTSIPWELFDNWANERGIGAFDRLHTSVGMLFLPMDDNLNREARTVISNIFKQEGLKVLGWRSVPVNTSIVGPNARETMPNIQQVFVQISKEENVDDIERELYICRKLIERAASTETWGNDLYFCSLSNQTIVYKGMLRSEVLGLFYFDLQSDLYKSAFAIYHRRYSTNTSPRWPLAQPMRFLGHNGEINTIQGNLNWMQSREASLKSPVWRGRENEIRPFGNPKASDSANLDSAAELLIRSGRTPEEALMLLVPEAYKNHPTLMIKYPEIVDFYDYYKGQMEAWDGPALLLFSDGKTVGACLDRNGLRPARYWRTVDNVVYVASEVGVLPTDDSKIIMKGRLGPGMMITVDLPSGQVYENTEVKKRVALSNPYGKWVTENLRSIKPANFLSSTLMDNEVILRRQQAFGYSSEDVQMVIETMAGQGKEPTFCMGDDIPLAVLSQKPHMLYDYFKQRFAQVTNPAIDPLREGLVMSLEVNLGKRGNILGIGPENASQVILSSPVLNEGEFESLLKDPYLKAQVLPAFFNIRKGVDGSLEKTLTNLCEAADEAVRNGSQLLVLSDRSDELEATRPAVPILLAVGAVHQHLIQNGLRMSTSIIADTAQCFSTHQFACLIGYGASAVCPYLALETCRQWRLSNRTVNLMRNGKMPTVTIEQAQKNFCKAVKSGLLKILSKMGISLLSSYCGAQIFEVYGLGNEIIDIAFCGSMSSIGGLTLDELARETLSFWVKAFSEDTAKRLENFGFIQFRPGGEYHGNNPEMSKLLHKAVRQKSESAYSIYQQHLVNRPVNVLRDLLEFKSDRSPIPVGKVEPATSIVQRFCTGGMSLGAISRETHEAIAIAMNRLGGKSNSGEGGEDPIRWSPLTDVVDGYSPTLPHLKGLQNGDTATSAIKQVASGRFGVTPTFLANADQLEIKIAQGAKPGEGGQLPGKKVSAYIARLRNSKPGVPLISPPPHHDIYSIEDLAQLIFDLHQVNPKAKVSVKLVAEAGIGTVASGVAKGNADIIQISGHDGGTGASPVSSIKHAGGPWELGLTETHQTLISNGLRERVILRVDGGFKSGFDVLMAAAMGADEYGFGSVAMIATGCVMARICHTNNCPVGVASQREELRARFPGLPGDLVNFFLYVAEEVRGMLAQLGYGKLDDIIGRTELLRSRDISLMKTQHLDLSYILSSAGLPKWSSTMIRNQEVHSNGPVLDDVLLSDQEVSEAIEKELVVNKTVNIYNVDRAVCGRISGVIAKKYGDSGFAGQLNLTFTGSAGQSFACFLTPGMNIRLVGEANDYVGKGMAGGELVVTPVENTGFLPEDATIVGNTCLYGATGGQVFVRGKAGERFAVRNSLAQAVVEGTGDHCCEYMTGGCVVVLGKVGRNVAAGMTGGLAYILDEDDTLIPKVNKEIVKIQRVVASVGQMQLKSLIEAHVEKAGSSKGAAILKEWDKYLPLFWQLVPPSEEDTPEACANFAQTATGEGDEKHVVAGDDQPPHKDEAGGPSTDESAAHSKTHISSLLD</sequence>
<dbReference type="FunFam" id="3.20.20.70:FF:000127">
    <property type="entry name" value="Ferredoxin-dependent glutamate synthase, chloroplastic"/>
    <property type="match status" value="1"/>
</dbReference>
<dbReference type="InterPro" id="IPR002489">
    <property type="entry name" value="Glu_synth_asu_C"/>
</dbReference>
<evidence type="ECO:0000256" key="16">
    <source>
        <dbReference type="ARBA" id="ARBA00023291"/>
    </source>
</evidence>
<dbReference type="CDD" id="cd02808">
    <property type="entry name" value="GltS_FMN"/>
    <property type="match status" value="1"/>
</dbReference>
<feature type="domain" description="Glutamine amidotransferase type-2" evidence="20">
    <location>
        <begin position="110"/>
        <end position="509"/>
    </location>
</feature>
<evidence type="ECO:0000256" key="5">
    <source>
        <dbReference type="ARBA" id="ARBA00004909"/>
    </source>
</evidence>
<evidence type="ECO:0000256" key="19">
    <source>
        <dbReference type="SAM" id="MobiDB-lite"/>
    </source>
</evidence>
<evidence type="ECO:0000256" key="7">
    <source>
        <dbReference type="ARBA" id="ARBA00022605"/>
    </source>
</evidence>
<evidence type="ECO:0000256" key="17">
    <source>
        <dbReference type="ARBA" id="ARBA00037928"/>
    </source>
</evidence>
<keyword evidence="11" id="KW-0315">Glutamine amidotransferase</keyword>
<comment type="pathway">
    <text evidence="4">Energy metabolism; nitrogen metabolism.</text>
</comment>
<evidence type="ECO:0000256" key="11">
    <source>
        <dbReference type="ARBA" id="ARBA00022962"/>
    </source>
</evidence>
<dbReference type="GO" id="GO:0019676">
    <property type="term" value="P:ammonia assimilation cycle"/>
    <property type="evidence" value="ECO:0007669"/>
    <property type="project" value="TreeGrafter"/>
</dbReference>
<evidence type="ECO:0000313" key="22">
    <source>
        <dbReference type="Proteomes" id="UP000834106"/>
    </source>
</evidence>
<dbReference type="CDD" id="cd00982">
    <property type="entry name" value="gltB_C"/>
    <property type="match status" value="1"/>
</dbReference>
<dbReference type="FunFam" id="3.60.20.10:FF:000001">
    <property type="entry name" value="Glutamate synthase, large subunit"/>
    <property type="match status" value="1"/>
</dbReference>
<dbReference type="SUPFAM" id="SSF56235">
    <property type="entry name" value="N-terminal nucleophile aminohydrolases (Ntn hydrolases)"/>
    <property type="match status" value="1"/>
</dbReference>
<evidence type="ECO:0000259" key="20">
    <source>
        <dbReference type="PROSITE" id="PS51278"/>
    </source>
</evidence>
<dbReference type="Pfam" id="PF01493">
    <property type="entry name" value="GXGXG"/>
    <property type="match status" value="1"/>
</dbReference>
<dbReference type="Pfam" id="PF04898">
    <property type="entry name" value="Glu_syn_central"/>
    <property type="match status" value="1"/>
</dbReference>
<evidence type="ECO:0000256" key="9">
    <source>
        <dbReference type="ARBA" id="ARBA00022643"/>
    </source>
</evidence>
<evidence type="ECO:0000256" key="10">
    <source>
        <dbReference type="ARBA" id="ARBA00022723"/>
    </source>
</evidence>
<dbReference type="GO" id="GO:0051538">
    <property type="term" value="F:3 iron, 4 sulfur cluster binding"/>
    <property type="evidence" value="ECO:0007669"/>
    <property type="project" value="UniProtKB-KW"/>
</dbReference>
<dbReference type="Pfam" id="PF00310">
    <property type="entry name" value="GATase_2"/>
    <property type="match status" value="1"/>
</dbReference>
<keyword evidence="10" id="KW-0479">Metal-binding</keyword>
<evidence type="ECO:0000256" key="6">
    <source>
        <dbReference type="ARBA" id="ARBA00009716"/>
    </source>
</evidence>
<evidence type="ECO:0000313" key="21">
    <source>
        <dbReference type="EMBL" id="CAI9779535.1"/>
    </source>
</evidence>
<organism evidence="21 22">
    <name type="scientific">Fraxinus pennsylvanica</name>
    <dbReference type="NCBI Taxonomy" id="56036"/>
    <lineage>
        <taxon>Eukaryota</taxon>
        <taxon>Viridiplantae</taxon>
        <taxon>Streptophyta</taxon>
        <taxon>Embryophyta</taxon>
        <taxon>Tracheophyta</taxon>
        <taxon>Spermatophyta</taxon>
        <taxon>Magnoliopsida</taxon>
        <taxon>eudicotyledons</taxon>
        <taxon>Gunneridae</taxon>
        <taxon>Pentapetalae</taxon>
        <taxon>asterids</taxon>
        <taxon>lamiids</taxon>
        <taxon>Lamiales</taxon>
        <taxon>Oleaceae</taxon>
        <taxon>Oleeae</taxon>
        <taxon>Fraxinus</taxon>
    </lineage>
</organism>
<dbReference type="InterPro" id="IPR006982">
    <property type="entry name" value="Glu_synth_centr_N"/>
</dbReference>
<evidence type="ECO:0000256" key="12">
    <source>
        <dbReference type="ARBA" id="ARBA00023002"/>
    </source>
</evidence>
<comment type="subcellular location">
    <subcellularLocation>
        <location evidence="3">Plastid</location>
        <location evidence="3">Chloroplast stroma</location>
    </subcellularLocation>
</comment>
<dbReference type="PROSITE" id="PS51278">
    <property type="entry name" value="GATASE_TYPE_2"/>
    <property type="match status" value="1"/>
</dbReference>
<keyword evidence="22" id="KW-1185">Reference proteome</keyword>
<name>A0AAD2A5Y4_9LAMI</name>
<keyword evidence="16" id="KW-0003">3Fe-4S</keyword>
<dbReference type="InterPro" id="IPR050711">
    <property type="entry name" value="ET-N_metabolism_enzyme"/>
</dbReference>
<keyword evidence="9" id="KW-0288">FMN</keyword>
<keyword evidence="8" id="KW-0285">Flavoprotein</keyword>
<dbReference type="InterPro" id="IPR029055">
    <property type="entry name" value="Ntn_hydrolases_N"/>
</dbReference>
<feature type="region of interest" description="Disordered" evidence="19">
    <location>
        <begin position="1618"/>
        <end position="1660"/>
    </location>
</feature>
<dbReference type="Gene3D" id="3.20.20.70">
    <property type="entry name" value="Aldolase class I"/>
    <property type="match status" value="2"/>
</dbReference>
<dbReference type="CDD" id="cd00713">
    <property type="entry name" value="GltS"/>
    <property type="match status" value="1"/>
</dbReference>
<keyword evidence="7" id="KW-0028">Amino-acid biosynthesis</keyword>
<comment type="cofactor">
    <cofactor evidence="1">
        <name>FMN</name>
        <dbReference type="ChEBI" id="CHEBI:58210"/>
    </cofactor>
</comment>
<dbReference type="InterPro" id="IPR017932">
    <property type="entry name" value="GATase_2_dom"/>
</dbReference>
<dbReference type="FunFam" id="3.20.20.70:FF:000084">
    <property type="entry name" value="Ferredoxin-dependent glutamate synthase, chloroplastic"/>
    <property type="match status" value="1"/>
</dbReference>
<dbReference type="PANTHER" id="PTHR11938">
    <property type="entry name" value="FAD NADPH DEHYDROGENASE/OXIDOREDUCTASE"/>
    <property type="match status" value="1"/>
</dbReference>
<accession>A0AAD2A5Y4</accession>
<keyword evidence="13" id="KW-0408">Iron</keyword>
<dbReference type="SUPFAM" id="SSF51395">
    <property type="entry name" value="FMN-linked oxidoreductases"/>
    <property type="match status" value="1"/>
</dbReference>
<keyword evidence="12" id="KW-0560">Oxidoreductase</keyword>
<evidence type="ECO:0000256" key="3">
    <source>
        <dbReference type="ARBA" id="ARBA00004470"/>
    </source>
</evidence>
<evidence type="ECO:0000256" key="2">
    <source>
        <dbReference type="ARBA" id="ARBA00001927"/>
    </source>
</evidence>
<keyword evidence="15" id="KW-0314">Glutamate biosynthesis</keyword>
<gene>
    <name evidence="21" type="ORF">FPE_LOCUS26965</name>
</gene>
<dbReference type="Gene3D" id="3.60.20.10">
    <property type="entry name" value="Glutamine Phosphoribosylpyrophosphate, subunit 1, domain 1"/>
    <property type="match status" value="1"/>
</dbReference>
<dbReference type="Gene3D" id="2.160.20.60">
    <property type="entry name" value="Glutamate synthase, alpha subunit, C-terminal domain"/>
    <property type="match status" value="1"/>
</dbReference>
<dbReference type="GO" id="GO:0006537">
    <property type="term" value="P:glutamate biosynthetic process"/>
    <property type="evidence" value="ECO:0007669"/>
    <property type="project" value="UniProtKB-KW"/>
</dbReference>
<evidence type="ECO:0000256" key="18">
    <source>
        <dbReference type="ARBA" id="ARBA00039085"/>
    </source>
</evidence>
<evidence type="ECO:0000256" key="1">
    <source>
        <dbReference type="ARBA" id="ARBA00001917"/>
    </source>
</evidence>
<dbReference type="InterPro" id="IPR036485">
    <property type="entry name" value="Glu_synth_asu_C_sf"/>
</dbReference>
<evidence type="ECO:0000256" key="4">
    <source>
        <dbReference type="ARBA" id="ARBA00004802"/>
    </source>
</evidence>
<dbReference type="EMBL" id="OU503052">
    <property type="protein sequence ID" value="CAI9779535.1"/>
    <property type="molecule type" value="Genomic_DNA"/>
</dbReference>
<dbReference type="InterPro" id="IPR002932">
    <property type="entry name" value="Glu_synthdom"/>
</dbReference>
<dbReference type="InterPro" id="IPR013785">
    <property type="entry name" value="Aldolase_TIM"/>
</dbReference>
<dbReference type="FunFam" id="2.160.20.60:FF:000003">
    <property type="entry name" value="Ferredoxin-dependent glutamate synthase, chloroplastic"/>
    <property type="match status" value="1"/>
</dbReference>
<comment type="similarity">
    <text evidence="6">Belongs to the glutamate synthase family.</text>
</comment>
<comment type="pathway">
    <text evidence="5">Nitrogen metabolism.</text>
</comment>
<comment type="pathway">
    <text evidence="17">Amino-acid biosynthesis; L-glutamate biosynthesis via GLT pathway; L-glutamate from 2-oxoglutarate and L-glutamine (ferredoxin route): step 1/1.</text>
</comment>
<keyword evidence="14" id="KW-0411">Iron-sulfur</keyword>
<evidence type="ECO:0000256" key="14">
    <source>
        <dbReference type="ARBA" id="ARBA00023014"/>
    </source>
</evidence>
<evidence type="ECO:0000256" key="15">
    <source>
        <dbReference type="ARBA" id="ARBA00023164"/>
    </source>
</evidence>
<dbReference type="GO" id="GO:0016041">
    <property type="term" value="F:glutamate synthase (ferredoxin) activity"/>
    <property type="evidence" value="ECO:0007669"/>
    <property type="project" value="UniProtKB-EC"/>
</dbReference>
<dbReference type="EC" id="1.4.7.1" evidence="18"/>
<protein>
    <recommendedName>
        <fullName evidence="18">glutamate synthase (ferredoxin)</fullName>
        <ecNumber evidence="18">1.4.7.1</ecNumber>
    </recommendedName>
</protein>
<evidence type="ECO:0000256" key="13">
    <source>
        <dbReference type="ARBA" id="ARBA00023004"/>
    </source>
</evidence>
<dbReference type="GO" id="GO:0009570">
    <property type="term" value="C:chloroplast stroma"/>
    <property type="evidence" value="ECO:0007669"/>
    <property type="project" value="UniProtKB-SubCell"/>
</dbReference>
<feature type="compositionally biased region" description="Basic and acidic residues" evidence="19">
    <location>
        <begin position="1621"/>
        <end position="1639"/>
    </location>
</feature>
<dbReference type="Proteomes" id="UP000834106">
    <property type="component" value="Chromosome 17"/>
</dbReference>
<proteinExistence type="inferred from homology"/>
<dbReference type="PANTHER" id="PTHR11938:SF133">
    <property type="entry name" value="GLUTAMATE SYNTHASE (NADH)"/>
    <property type="match status" value="1"/>
</dbReference>